<dbReference type="NCBIfam" id="TIGR00120">
    <property type="entry name" value="ArgJ"/>
    <property type="match status" value="1"/>
</dbReference>
<feature type="chain" id="PRO_5044353137" description="Glutamate N-acetyltransferase beta chain" evidence="5">
    <location>
        <begin position="174"/>
        <end position="390"/>
    </location>
</feature>
<evidence type="ECO:0000313" key="7">
    <source>
        <dbReference type="Proteomes" id="UP001143747"/>
    </source>
</evidence>
<feature type="binding site" evidence="5">
    <location>
        <position position="253"/>
    </location>
    <ligand>
        <name>substrate</name>
    </ligand>
</feature>
<evidence type="ECO:0000313" key="6">
    <source>
        <dbReference type="EMBL" id="MDE4908345.1"/>
    </source>
</evidence>
<comment type="catalytic activity">
    <reaction evidence="5">
        <text>N(2)-acetyl-L-ornithine + L-glutamate = N-acetyl-L-glutamate + L-ornithine</text>
        <dbReference type="Rhea" id="RHEA:15349"/>
        <dbReference type="ChEBI" id="CHEBI:29985"/>
        <dbReference type="ChEBI" id="CHEBI:44337"/>
        <dbReference type="ChEBI" id="CHEBI:46911"/>
        <dbReference type="ChEBI" id="CHEBI:57805"/>
        <dbReference type="EC" id="2.3.1.35"/>
    </reaction>
</comment>
<name>A0A9Q4KQA5_9EURY</name>
<keyword evidence="2 5" id="KW-0808">Transferase</keyword>
<dbReference type="GO" id="GO:0006592">
    <property type="term" value="P:ornithine biosynthetic process"/>
    <property type="evidence" value="ECO:0007669"/>
    <property type="project" value="TreeGrafter"/>
</dbReference>
<accession>A0A9Q4KQA5</accession>
<comment type="subcellular location">
    <subcellularLocation>
        <location evidence="5">Cytoplasm</location>
    </subcellularLocation>
</comment>
<dbReference type="GO" id="GO:0005737">
    <property type="term" value="C:cytoplasm"/>
    <property type="evidence" value="ECO:0007669"/>
    <property type="project" value="UniProtKB-SubCell"/>
</dbReference>
<feature type="binding site" evidence="5">
    <location>
        <position position="163"/>
    </location>
    <ligand>
        <name>substrate</name>
    </ligand>
</feature>
<reference evidence="6" key="1">
    <citation type="submission" date="2022-01" db="EMBL/GenBank/DDBJ databases">
        <title>Draft genome of Methanogenium marinum DSM 15558.</title>
        <authorList>
            <person name="Chen S.-C."/>
            <person name="You Y.-T."/>
        </authorList>
    </citation>
    <scope>NUCLEOTIDE SEQUENCE</scope>
    <source>
        <strain evidence="6">DSM 15558</strain>
    </source>
</reference>
<keyword evidence="3 5" id="KW-0068">Autocatalytic cleavage</keyword>
<evidence type="ECO:0000256" key="2">
    <source>
        <dbReference type="ARBA" id="ARBA00022679"/>
    </source>
</evidence>
<dbReference type="GO" id="GO:0004042">
    <property type="term" value="F:L-glutamate N-acetyltransferase activity"/>
    <property type="evidence" value="ECO:0007669"/>
    <property type="project" value="TreeGrafter"/>
</dbReference>
<dbReference type="PANTHER" id="PTHR23100:SF0">
    <property type="entry name" value="ARGININE BIOSYNTHESIS BIFUNCTIONAL PROTEIN ARGJ, MITOCHONDRIAL"/>
    <property type="match status" value="1"/>
</dbReference>
<dbReference type="EC" id="2.3.1.35" evidence="5"/>
<keyword evidence="5" id="KW-0963">Cytoplasm</keyword>
<evidence type="ECO:0000256" key="3">
    <source>
        <dbReference type="ARBA" id="ARBA00022813"/>
    </source>
</evidence>
<keyword evidence="4 5" id="KW-0012">Acyltransferase</keyword>
<evidence type="ECO:0000256" key="1">
    <source>
        <dbReference type="ARBA" id="ARBA00006774"/>
    </source>
</evidence>
<comment type="subunit">
    <text evidence="5">Heterotetramer of two alpha and two beta chains.</text>
</comment>
<dbReference type="RefSeq" id="WP_274924976.1">
    <property type="nucleotide sequence ID" value="NZ_JAKELO010000002.1"/>
</dbReference>
<evidence type="ECO:0000256" key="4">
    <source>
        <dbReference type="ARBA" id="ARBA00023315"/>
    </source>
</evidence>
<feature type="binding site" evidence="5">
    <location>
        <position position="174"/>
    </location>
    <ligand>
        <name>substrate</name>
    </ligand>
</feature>
<comment type="pathway">
    <text evidence="5">Amino-acid biosynthesis; L-arginine biosynthesis; L-ornithine and N-acetyl-L-glutamate from L-glutamate and N(2)-acetyl-L-ornithine (cyclic): step 1/1.</text>
</comment>
<feature type="chain" id="PRO_5044353138" description="Glutamate N-acetyltransferase alpha chain" evidence="5">
    <location>
        <begin position="1"/>
        <end position="173"/>
    </location>
</feature>
<comment type="similarity">
    <text evidence="1 5">Belongs to the ArgJ family.</text>
</comment>
<keyword evidence="5" id="KW-0028">Amino-acid biosynthesis</keyword>
<feature type="site" description="Cleavage; by autolysis" evidence="5">
    <location>
        <begin position="173"/>
        <end position="174"/>
    </location>
</feature>
<dbReference type="CDD" id="cd02152">
    <property type="entry name" value="OAT"/>
    <property type="match status" value="1"/>
</dbReference>
<dbReference type="NCBIfam" id="NF003802">
    <property type="entry name" value="PRK05388.1"/>
    <property type="match status" value="1"/>
</dbReference>
<dbReference type="SUPFAM" id="SSF56266">
    <property type="entry name" value="DmpA/ArgJ-like"/>
    <property type="match status" value="1"/>
</dbReference>
<organism evidence="6 7">
    <name type="scientific">Methanogenium marinum</name>
    <dbReference type="NCBI Taxonomy" id="348610"/>
    <lineage>
        <taxon>Archaea</taxon>
        <taxon>Methanobacteriati</taxon>
        <taxon>Methanobacteriota</taxon>
        <taxon>Stenosarchaea group</taxon>
        <taxon>Methanomicrobia</taxon>
        <taxon>Methanomicrobiales</taxon>
        <taxon>Methanomicrobiaceae</taxon>
        <taxon>Methanogenium</taxon>
    </lineage>
</organism>
<protein>
    <recommendedName>
        <fullName evidence="5">Glutamate N-acetyltransferase</fullName>
        <ecNumber evidence="5">2.3.1.35</ecNumber>
    </recommendedName>
    <alternativeName>
        <fullName evidence="5">Ornithine acetyltransferase</fullName>
        <shortName evidence="5">OATase</shortName>
    </alternativeName>
    <alternativeName>
        <fullName evidence="5">Ornithine transacetylase</fullName>
    </alternativeName>
    <component>
        <recommendedName>
            <fullName evidence="5">Glutamate N-acetyltransferase alpha chain</fullName>
        </recommendedName>
    </component>
    <component>
        <recommendedName>
            <fullName evidence="5">Glutamate N-acetyltransferase beta chain</fullName>
        </recommendedName>
    </component>
</protein>
<feature type="binding site" evidence="5">
    <location>
        <position position="141"/>
    </location>
    <ligand>
        <name>substrate</name>
    </ligand>
</feature>
<dbReference type="Pfam" id="PF01960">
    <property type="entry name" value="ArgJ"/>
    <property type="match status" value="1"/>
</dbReference>
<dbReference type="InterPro" id="IPR042195">
    <property type="entry name" value="ArgJ_beta_C"/>
</dbReference>
<feature type="active site" description="Nucleophile" evidence="5">
    <location>
        <position position="174"/>
    </location>
</feature>
<feature type="binding site" evidence="5">
    <location>
        <position position="390"/>
    </location>
    <ligand>
        <name>substrate</name>
    </ligand>
</feature>
<keyword evidence="5" id="KW-0055">Arginine biosynthesis</keyword>
<keyword evidence="7" id="KW-1185">Reference proteome</keyword>
<comment type="function">
    <text evidence="5">Catalyzes the transfer of the acetyl group from N(2)-acetylornithine to glutamate, forming N-acetylglutamate and L-ornithine.</text>
</comment>
<dbReference type="HAMAP" id="MF_01106">
    <property type="entry name" value="ArgJ"/>
    <property type="match status" value="1"/>
</dbReference>
<dbReference type="EMBL" id="JAKELO010000002">
    <property type="protein sequence ID" value="MDE4908345.1"/>
    <property type="molecule type" value="Genomic_DNA"/>
</dbReference>
<dbReference type="Proteomes" id="UP001143747">
    <property type="component" value="Unassembled WGS sequence"/>
</dbReference>
<dbReference type="InterPro" id="IPR016117">
    <property type="entry name" value="ArgJ-like_dom_sf"/>
</dbReference>
<proteinExistence type="inferred from homology"/>
<dbReference type="Gene3D" id="3.60.70.12">
    <property type="entry name" value="L-amino peptidase D-ALA esterase/amidase"/>
    <property type="match status" value="1"/>
</dbReference>
<dbReference type="Gene3D" id="3.10.20.340">
    <property type="entry name" value="ArgJ beta chain, C-terminal domain"/>
    <property type="match status" value="1"/>
</dbReference>
<feature type="site" description="Involved in the stabilization of negative charge on the oxyanion by the formation of the oxyanion hole" evidence="5">
    <location>
        <position position="103"/>
    </location>
</feature>
<feature type="binding site" evidence="5">
    <location>
        <position position="385"/>
    </location>
    <ligand>
        <name>substrate</name>
    </ligand>
</feature>
<dbReference type="GO" id="GO:0006526">
    <property type="term" value="P:L-arginine biosynthetic process"/>
    <property type="evidence" value="ECO:0007669"/>
    <property type="project" value="UniProtKB-UniRule"/>
</dbReference>
<feature type="site" description="Involved in the stabilization of negative charge on the oxyanion by the formation of the oxyanion hole" evidence="5">
    <location>
        <position position="102"/>
    </location>
</feature>
<dbReference type="PANTHER" id="PTHR23100">
    <property type="entry name" value="ARGININE BIOSYNTHESIS BIFUNCTIONAL PROTEIN ARGJ"/>
    <property type="match status" value="1"/>
</dbReference>
<sequence>MKSICLVEGVRAAGVREGKYGIALIAASGTAAAVFTKNLVSAEPVRLMRERMMAGTLDGIVVNAGNANVFTGEQGYADACRMAEDAAAVLGTVPERIGVASTGVIGRYMKMDTVTRQIREAGAMLRSDDSAETDAARAIMTTDLTEKHAAVIRDNFVVAGITKGSGMIAPNMGTMLAFVYTDATIGAPDLQEALQMAVTRSFNRVVVDGDTSTNDCLFCTATGYRETPDMSVFQEALEEVCISLARQIAADGEGATKLIEVRVSGASTEEDAATIARTVVGSPLVKTAVYGNDPNWGRIIAAAGRAGVDFDPFGAIIAVTDGTRRVVLADKGKICADNVMYPEALAEAASLMGGSEVIFEVLLDDGTASATAWGCDLTERYVEINGKYTT</sequence>
<comment type="caution">
    <text evidence="6">The sequence shown here is derived from an EMBL/GenBank/DDBJ whole genome shotgun (WGS) entry which is preliminary data.</text>
</comment>
<dbReference type="GO" id="GO:0004358">
    <property type="term" value="F:L-glutamate N-acetyltransferase activity, acting on acetyl-L-ornithine as donor"/>
    <property type="evidence" value="ECO:0007669"/>
    <property type="project" value="UniProtKB-UniRule"/>
</dbReference>
<gene>
    <name evidence="5 6" type="primary">argJ</name>
    <name evidence="6" type="ORF">L0665_06940</name>
</gene>
<dbReference type="AlphaFoldDB" id="A0A9Q4KQA5"/>
<evidence type="ECO:0000256" key="5">
    <source>
        <dbReference type="HAMAP-Rule" id="MF_01106"/>
    </source>
</evidence>
<dbReference type="InterPro" id="IPR002813">
    <property type="entry name" value="Arg_biosynth_ArgJ"/>
</dbReference>